<dbReference type="SUPFAM" id="SSF88659">
    <property type="entry name" value="Sigma3 and sigma4 domains of RNA polymerase sigma factors"/>
    <property type="match status" value="1"/>
</dbReference>
<dbReference type="Proteomes" id="UP000230431">
    <property type="component" value="Unassembled WGS sequence"/>
</dbReference>
<comment type="caution">
    <text evidence="3">The sequence shown here is derived from an EMBL/GenBank/DDBJ whole genome shotgun (WGS) entry which is preliminary data.</text>
</comment>
<sequence length="340" mass="39208">MEIPFKEITKKLLAELPERNRAVLLKRYGLGKTTKRETLEAIGREYKITRERVRQIEAFALGTIKKSKAYVSLQDTFDQLKKKMEEAGGVVHEQIFLDSLAKDKATQNHIHFSLVVSDAFFKLKEDEQFHHRWTTDLNLADQIHLSLNNLCAGIGESDLVSETELVEKFNRELKEILTDPKVAHFAESWLRLSKMLAKNPLGEWGLSVSPNIRMRGIRDFAYLVLRQKGEPMHFSEVARQIEKVFGRKAHSATCHNELIKDKRFVLVGRGLYALSEWGYTKGTVVEVIKRLIREQGPLTRDEVVAQVMKERQVKHNTIVVNLQNARYFQRLPEGKFTLLG</sequence>
<dbReference type="InterPro" id="IPR000943">
    <property type="entry name" value="RNA_pol_sigma70"/>
</dbReference>
<dbReference type="PANTHER" id="PTHR30603:SF60">
    <property type="entry name" value="RNA POLYMERASE SIGMA FACTOR RPOD"/>
    <property type="match status" value="1"/>
</dbReference>
<evidence type="ECO:0000256" key="1">
    <source>
        <dbReference type="ARBA" id="ARBA00023163"/>
    </source>
</evidence>
<name>A0A2H0RHH3_9BACT</name>
<dbReference type="InterPro" id="IPR007630">
    <property type="entry name" value="RNA_pol_sigma70_r4"/>
</dbReference>
<dbReference type="EMBL" id="PCYK01000022">
    <property type="protein sequence ID" value="PIR45876.1"/>
    <property type="molecule type" value="Genomic_DNA"/>
</dbReference>
<dbReference type="InterPro" id="IPR050239">
    <property type="entry name" value="Sigma-70_RNA_pol_init_factors"/>
</dbReference>
<evidence type="ECO:0000313" key="3">
    <source>
        <dbReference type="EMBL" id="PIR45876.1"/>
    </source>
</evidence>
<organism evidence="3 4">
    <name type="scientific">Candidatus Vogelbacteria bacterium CG10_big_fil_rev_8_21_14_0_10_49_38</name>
    <dbReference type="NCBI Taxonomy" id="1975043"/>
    <lineage>
        <taxon>Bacteria</taxon>
        <taxon>Candidatus Vogeliibacteriota</taxon>
    </lineage>
</organism>
<dbReference type="InterPro" id="IPR007759">
    <property type="entry name" value="Asxl_HARE-HTH"/>
</dbReference>
<dbReference type="Gene3D" id="1.10.10.10">
    <property type="entry name" value="Winged helix-like DNA-binding domain superfamily/Winged helix DNA-binding domain"/>
    <property type="match status" value="1"/>
</dbReference>
<dbReference type="Pfam" id="PF04545">
    <property type="entry name" value="Sigma70_r4"/>
    <property type="match status" value="1"/>
</dbReference>
<keyword evidence="1" id="KW-0804">Transcription</keyword>
<dbReference type="PANTHER" id="PTHR30603">
    <property type="entry name" value="RNA POLYMERASE SIGMA FACTOR RPO"/>
    <property type="match status" value="1"/>
</dbReference>
<dbReference type="PRINTS" id="PR00046">
    <property type="entry name" value="SIGMA70FCT"/>
</dbReference>
<reference evidence="3 4" key="1">
    <citation type="submission" date="2017-09" db="EMBL/GenBank/DDBJ databases">
        <title>Depth-based differentiation of microbial function through sediment-hosted aquifers and enrichment of novel symbionts in the deep terrestrial subsurface.</title>
        <authorList>
            <person name="Probst A.J."/>
            <person name="Ladd B."/>
            <person name="Jarett J.K."/>
            <person name="Geller-Mcgrath D.E."/>
            <person name="Sieber C.M."/>
            <person name="Emerson J.B."/>
            <person name="Anantharaman K."/>
            <person name="Thomas B.C."/>
            <person name="Malmstrom R."/>
            <person name="Stieglmeier M."/>
            <person name="Klingl A."/>
            <person name="Woyke T."/>
            <person name="Ryan C.M."/>
            <person name="Banfield J.F."/>
        </authorList>
    </citation>
    <scope>NUCLEOTIDE SEQUENCE [LARGE SCALE GENOMIC DNA]</scope>
    <source>
        <strain evidence="3">CG10_big_fil_rev_8_21_14_0_10_49_38</strain>
    </source>
</reference>
<gene>
    <name evidence="3" type="ORF">COV08_02815</name>
</gene>
<dbReference type="InterPro" id="IPR013324">
    <property type="entry name" value="RNA_pol_sigma_r3/r4-like"/>
</dbReference>
<dbReference type="GO" id="GO:0003700">
    <property type="term" value="F:DNA-binding transcription factor activity"/>
    <property type="evidence" value="ECO:0007669"/>
    <property type="project" value="InterPro"/>
</dbReference>
<dbReference type="GO" id="GO:0006352">
    <property type="term" value="P:DNA-templated transcription initiation"/>
    <property type="evidence" value="ECO:0007669"/>
    <property type="project" value="InterPro"/>
</dbReference>
<dbReference type="Gene3D" id="1.10.10.1250">
    <property type="entry name" value="RNA polymerase, subunit delta, N-terminal domain"/>
    <property type="match status" value="1"/>
</dbReference>
<dbReference type="Pfam" id="PF05066">
    <property type="entry name" value="HARE-HTH"/>
    <property type="match status" value="1"/>
</dbReference>
<dbReference type="InterPro" id="IPR038087">
    <property type="entry name" value="RNAP_delta_N_dom_sf"/>
</dbReference>
<evidence type="ECO:0000313" key="4">
    <source>
        <dbReference type="Proteomes" id="UP000230431"/>
    </source>
</evidence>
<protein>
    <recommendedName>
        <fullName evidence="2">HTH HARE-type domain-containing protein</fullName>
    </recommendedName>
</protein>
<dbReference type="AlphaFoldDB" id="A0A2H0RHH3"/>
<dbReference type="InterPro" id="IPR036388">
    <property type="entry name" value="WH-like_DNA-bd_sf"/>
</dbReference>
<dbReference type="PROSITE" id="PS51913">
    <property type="entry name" value="HTH_HARE"/>
    <property type="match status" value="1"/>
</dbReference>
<feature type="domain" description="HTH HARE-type" evidence="2">
    <location>
        <begin position="215"/>
        <end position="277"/>
    </location>
</feature>
<accession>A0A2H0RHH3</accession>
<evidence type="ECO:0000259" key="2">
    <source>
        <dbReference type="PROSITE" id="PS51913"/>
    </source>
</evidence>
<dbReference type="CDD" id="cd06171">
    <property type="entry name" value="Sigma70_r4"/>
    <property type="match status" value="1"/>
</dbReference>
<proteinExistence type="predicted"/>